<dbReference type="SMART" id="SM00419">
    <property type="entry name" value="HTH_CRP"/>
    <property type="match status" value="1"/>
</dbReference>
<dbReference type="InterPro" id="IPR014710">
    <property type="entry name" value="RmlC-like_jellyroll"/>
</dbReference>
<dbReference type="InterPro" id="IPR018490">
    <property type="entry name" value="cNMP-bd_dom_sf"/>
</dbReference>
<organism evidence="6 7">
    <name type="scientific">Anaerobacterium chartisolvens</name>
    <dbReference type="NCBI Taxonomy" id="1297424"/>
    <lineage>
        <taxon>Bacteria</taxon>
        <taxon>Bacillati</taxon>
        <taxon>Bacillota</taxon>
        <taxon>Clostridia</taxon>
        <taxon>Eubacteriales</taxon>
        <taxon>Oscillospiraceae</taxon>
        <taxon>Anaerobacterium</taxon>
    </lineage>
</organism>
<dbReference type="GO" id="GO:0005829">
    <property type="term" value="C:cytosol"/>
    <property type="evidence" value="ECO:0007669"/>
    <property type="project" value="TreeGrafter"/>
</dbReference>
<dbReference type="OrthoDB" id="3176638at2"/>
<sequence length="230" mass="26130">MIDKYREVLCRVSLFNGISHCDLAVMLDCLKPKTCKYRKEEMIACADDPFESIGIILEGEAAVIKENAAGSRAMMTLLRPSDIFGEMAVFSGRPVWPASVVAKQTCAVLFIPRQNIVGECSQTCARHRTMIFNMLKIISEKALMLNKKVEYLSIKSMRGKLCTFIMEQYKRRGSLTFMLPMNRNELADFLNVSRPSMSRELCRLRDEGIIDFHLSSVRVLNVELLKSMAE</sequence>
<dbReference type="Proteomes" id="UP000253034">
    <property type="component" value="Unassembled WGS sequence"/>
</dbReference>
<dbReference type="Pfam" id="PF13545">
    <property type="entry name" value="HTH_Crp_2"/>
    <property type="match status" value="1"/>
</dbReference>
<name>A0A369BHK9_9FIRM</name>
<dbReference type="PANTHER" id="PTHR24567">
    <property type="entry name" value="CRP FAMILY TRANSCRIPTIONAL REGULATORY PROTEIN"/>
    <property type="match status" value="1"/>
</dbReference>
<keyword evidence="7" id="KW-1185">Reference proteome</keyword>
<dbReference type="InterPro" id="IPR000595">
    <property type="entry name" value="cNMP-bd_dom"/>
</dbReference>
<proteinExistence type="predicted"/>
<dbReference type="Pfam" id="PF00027">
    <property type="entry name" value="cNMP_binding"/>
    <property type="match status" value="1"/>
</dbReference>
<evidence type="ECO:0000256" key="1">
    <source>
        <dbReference type="ARBA" id="ARBA00023015"/>
    </source>
</evidence>
<dbReference type="InterPro" id="IPR050397">
    <property type="entry name" value="Env_Response_Regulators"/>
</dbReference>
<accession>A0A369BHK9</accession>
<dbReference type="InterPro" id="IPR012318">
    <property type="entry name" value="HTH_CRP"/>
</dbReference>
<evidence type="ECO:0000256" key="3">
    <source>
        <dbReference type="ARBA" id="ARBA00023163"/>
    </source>
</evidence>
<dbReference type="PROSITE" id="PS50042">
    <property type="entry name" value="CNMP_BINDING_3"/>
    <property type="match status" value="1"/>
</dbReference>
<dbReference type="CDD" id="cd00038">
    <property type="entry name" value="CAP_ED"/>
    <property type="match status" value="1"/>
</dbReference>
<dbReference type="EMBL" id="QPJT01000001">
    <property type="protein sequence ID" value="RCX21052.1"/>
    <property type="molecule type" value="Genomic_DNA"/>
</dbReference>
<dbReference type="SUPFAM" id="SSF46785">
    <property type="entry name" value="Winged helix' DNA-binding domain"/>
    <property type="match status" value="1"/>
</dbReference>
<dbReference type="SUPFAM" id="SSF51206">
    <property type="entry name" value="cAMP-binding domain-like"/>
    <property type="match status" value="1"/>
</dbReference>
<evidence type="ECO:0000313" key="7">
    <source>
        <dbReference type="Proteomes" id="UP000253034"/>
    </source>
</evidence>
<dbReference type="PANTHER" id="PTHR24567:SF58">
    <property type="entry name" value="CYCLIC AMP-BINDING REGULATORY PROTEIN"/>
    <property type="match status" value="1"/>
</dbReference>
<dbReference type="RefSeq" id="WP_114295993.1">
    <property type="nucleotide sequence ID" value="NZ_QPJT01000001.1"/>
</dbReference>
<comment type="caution">
    <text evidence="6">The sequence shown here is derived from an EMBL/GenBank/DDBJ whole genome shotgun (WGS) entry which is preliminary data.</text>
</comment>
<evidence type="ECO:0000313" key="6">
    <source>
        <dbReference type="EMBL" id="RCX21052.1"/>
    </source>
</evidence>
<evidence type="ECO:0000259" key="5">
    <source>
        <dbReference type="PROSITE" id="PS51063"/>
    </source>
</evidence>
<dbReference type="GO" id="GO:0003677">
    <property type="term" value="F:DNA binding"/>
    <property type="evidence" value="ECO:0007669"/>
    <property type="project" value="UniProtKB-KW"/>
</dbReference>
<gene>
    <name evidence="6" type="ORF">DFR58_101262</name>
</gene>
<keyword evidence="3" id="KW-0804">Transcription</keyword>
<keyword evidence="1" id="KW-0805">Transcription regulation</keyword>
<feature type="domain" description="HTH crp-type" evidence="5">
    <location>
        <begin position="155"/>
        <end position="223"/>
    </location>
</feature>
<evidence type="ECO:0000256" key="2">
    <source>
        <dbReference type="ARBA" id="ARBA00023125"/>
    </source>
</evidence>
<protein>
    <submittedName>
        <fullName evidence="6">CRP-like cAMP-binding protein</fullName>
    </submittedName>
</protein>
<evidence type="ECO:0000259" key="4">
    <source>
        <dbReference type="PROSITE" id="PS50042"/>
    </source>
</evidence>
<feature type="domain" description="Cyclic nucleotide-binding" evidence="4">
    <location>
        <begin position="14"/>
        <end position="116"/>
    </location>
</feature>
<dbReference type="SMART" id="SM00100">
    <property type="entry name" value="cNMP"/>
    <property type="match status" value="1"/>
</dbReference>
<keyword evidence="2" id="KW-0238">DNA-binding</keyword>
<dbReference type="Gene3D" id="2.60.120.10">
    <property type="entry name" value="Jelly Rolls"/>
    <property type="match status" value="1"/>
</dbReference>
<dbReference type="InterPro" id="IPR036390">
    <property type="entry name" value="WH_DNA-bd_sf"/>
</dbReference>
<dbReference type="PROSITE" id="PS51063">
    <property type="entry name" value="HTH_CRP_2"/>
    <property type="match status" value="1"/>
</dbReference>
<dbReference type="AlphaFoldDB" id="A0A369BHK9"/>
<reference evidence="6 7" key="1">
    <citation type="submission" date="2018-07" db="EMBL/GenBank/DDBJ databases">
        <title>Genomic Encyclopedia of Type Strains, Phase IV (KMG-IV): sequencing the most valuable type-strain genomes for metagenomic binning, comparative biology and taxonomic classification.</title>
        <authorList>
            <person name="Goeker M."/>
        </authorList>
    </citation>
    <scope>NUCLEOTIDE SEQUENCE [LARGE SCALE GENOMIC DNA]</scope>
    <source>
        <strain evidence="6 7">DSM 27016</strain>
    </source>
</reference>
<dbReference type="GO" id="GO:0003700">
    <property type="term" value="F:DNA-binding transcription factor activity"/>
    <property type="evidence" value="ECO:0007669"/>
    <property type="project" value="TreeGrafter"/>
</dbReference>